<dbReference type="Proteomes" id="UP000054097">
    <property type="component" value="Unassembled WGS sequence"/>
</dbReference>
<dbReference type="PANTHER" id="PTHR24185:SF1">
    <property type="entry name" value="CALCIUM-INDEPENDENT PHOSPHOLIPASE A2-GAMMA"/>
    <property type="match status" value="1"/>
</dbReference>
<evidence type="ECO:0000313" key="4">
    <source>
        <dbReference type="Proteomes" id="UP000054097"/>
    </source>
</evidence>
<dbReference type="OrthoDB" id="630895at2759"/>
<dbReference type="InterPro" id="IPR016035">
    <property type="entry name" value="Acyl_Trfase/lysoPLipase"/>
</dbReference>
<evidence type="ECO:0000256" key="1">
    <source>
        <dbReference type="ARBA" id="ARBA00022801"/>
    </source>
</evidence>
<keyword evidence="4" id="KW-1185">Reference proteome</keyword>
<evidence type="ECO:0000313" key="3">
    <source>
        <dbReference type="EMBL" id="KIM27953.1"/>
    </source>
</evidence>
<dbReference type="SUPFAM" id="SSF52151">
    <property type="entry name" value="FabD/lysophospholipase-like"/>
    <property type="match status" value="1"/>
</dbReference>
<keyword evidence="1" id="KW-0378">Hydrolase</keyword>
<reference evidence="4" key="2">
    <citation type="submission" date="2015-01" db="EMBL/GenBank/DDBJ databases">
        <title>Evolutionary Origins and Diversification of the Mycorrhizal Mutualists.</title>
        <authorList>
            <consortium name="DOE Joint Genome Institute"/>
            <consortium name="Mycorrhizal Genomics Consortium"/>
            <person name="Kohler A."/>
            <person name="Kuo A."/>
            <person name="Nagy L.G."/>
            <person name="Floudas D."/>
            <person name="Copeland A."/>
            <person name="Barry K.W."/>
            <person name="Cichocki N."/>
            <person name="Veneault-Fourrey C."/>
            <person name="LaButti K."/>
            <person name="Lindquist E.A."/>
            <person name="Lipzen A."/>
            <person name="Lundell T."/>
            <person name="Morin E."/>
            <person name="Murat C."/>
            <person name="Riley R."/>
            <person name="Ohm R."/>
            <person name="Sun H."/>
            <person name="Tunlid A."/>
            <person name="Henrissat B."/>
            <person name="Grigoriev I.V."/>
            <person name="Hibbett D.S."/>
            <person name="Martin F."/>
        </authorList>
    </citation>
    <scope>NUCLEOTIDE SEQUENCE [LARGE SCALE GENOMIC DNA]</scope>
    <source>
        <strain evidence="4">MAFF 305830</strain>
    </source>
</reference>
<protein>
    <recommendedName>
        <fullName evidence="5">PNPLA domain-containing protein</fullName>
    </recommendedName>
</protein>
<evidence type="ECO:0000256" key="2">
    <source>
        <dbReference type="ARBA" id="ARBA00022963"/>
    </source>
</evidence>
<name>A0A0C2WNZ4_SERVB</name>
<gene>
    <name evidence="3" type="ORF">M408DRAFT_70407</name>
</gene>
<keyword evidence="2" id="KW-0442">Lipid degradation</keyword>
<keyword evidence="2" id="KW-0443">Lipid metabolism</keyword>
<dbReference type="PANTHER" id="PTHR24185">
    <property type="entry name" value="CALCIUM-INDEPENDENT PHOSPHOLIPASE A2-GAMMA"/>
    <property type="match status" value="1"/>
</dbReference>
<organism evidence="3 4">
    <name type="scientific">Serendipita vermifera MAFF 305830</name>
    <dbReference type="NCBI Taxonomy" id="933852"/>
    <lineage>
        <taxon>Eukaryota</taxon>
        <taxon>Fungi</taxon>
        <taxon>Dikarya</taxon>
        <taxon>Basidiomycota</taxon>
        <taxon>Agaricomycotina</taxon>
        <taxon>Agaricomycetes</taxon>
        <taxon>Sebacinales</taxon>
        <taxon>Serendipitaceae</taxon>
        <taxon>Serendipita</taxon>
    </lineage>
</organism>
<accession>A0A0C2WNZ4</accession>
<feature type="non-terminal residue" evidence="3">
    <location>
        <position position="1"/>
    </location>
</feature>
<sequence>LVAIMLAKLRMTPEEVTEEFSTIVQNVFMPPSMTPTERTQSLRSSLQHLMTQRNLSVDMKLGEKTSANICACPVANLATKFCLRSYPTRGHRADTITVIEAALATCATTQLFEPVTVGVDYKRKVYAGVGLGTNNPIREVISEAHSLFGGASTVESLLSIGAGHPGIITFKSHGRNGGLDRVTEEMMKDCTQKAKEVEDQIGRAGVYFRFSVEHGMQAIHESEAMDVAWIMTQTESYLEDQEEKLERFRKSIGAPATIVTVDQLSELNNDLFINHFLRVSELGGVPTVPDRISSQEAAMKLEAVGMCQFRHGLF</sequence>
<dbReference type="EMBL" id="KN824295">
    <property type="protein sequence ID" value="KIM27953.1"/>
    <property type="molecule type" value="Genomic_DNA"/>
</dbReference>
<dbReference type="AlphaFoldDB" id="A0A0C2WNZ4"/>
<dbReference type="GO" id="GO:0019369">
    <property type="term" value="P:arachidonate metabolic process"/>
    <property type="evidence" value="ECO:0007669"/>
    <property type="project" value="TreeGrafter"/>
</dbReference>
<proteinExistence type="predicted"/>
<dbReference type="GO" id="GO:0047499">
    <property type="term" value="F:calcium-independent phospholipase A2 activity"/>
    <property type="evidence" value="ECO:0007669"/>
    <property type="project" value="TreeGrafter"/>
</dbReference>
<dbReference type="GO" id="GO:0016020">
    <property type="term" value="C:membrane"/>
    <property type="evidence" value="ECO:0007669"/>
    <property type="project" value="TreeGrafter"/>
</dbReference>
<reference evidence="3 4" key="1">
    <citation type="submission" date="2014-04" db="EMBL/GenBank/DDBJ databases">
        <authorList>
            <consortium name="DOE Joint Genome Institute"/>
            <person name="Kuo A."/>
            <person name="Zuccaro A."/>
            <person name="Kohler A."/>
            <person name="Nagy L.G."/>
            <person name="Floudas D."/>
            <person name="Copeland A."/>
            <person name="Barry K.W."/>
            <person name="Cichocki N."/>
            <person name="Veneault-Fourrey C."/>
            <person name="LaButti K."/>
            <person name="Lindquist E.A."/>
            <person name="Lipzen A."/>
            <person name="Lundell T."/>
            <person name="Morin E."/>
            <person name="Murat C."/>
            <person name="Sun H."/>
            <person name="Tunlid A."/>
            <person name="Henrissat B."/>
            <person name="Grigoriev I.V."/>
            <person name="Hibbett D.S."/>
            <person name="Martin F."/>
            <person name="Nordberg H.P."/>
            <person name="Cantor M.N."/>
            <person name="Hua S.X."/>
        </authorList>
    </citation>
    <scope>NUCLEOTIDE SEQUENCE [LARGE SCALE GENOMIC DNA]</scope>
    <source>
        <strain evidence="3 4">MAFF 305830</strain>
    </source>
</reference>
<evidence type="ECO:0008006" key="5">
    <source>
        <dbReference type="Google" id="ProtNLM"/>
    </source>
</evidence>
<dbReference type="HOGENOM" id="CLU_000288_144_2_1"/>
<dbReference type="Gene3D" id="3.40.1090.10">
    <property type="entry name" value="Cytosolic phospholipase A2 catalytic domain"/>
    <property type="match status" value="1"/>
</dbReference>
<dbReference type="GO" id="GO:0016042">
    <property type="term" value="P:lipid catabolic process"/>
    <property type="evidence" value="ECO:0007669"/>
    <property type="project" value="UniProtKB-KW"/>
</dbReference>